<dbReference type="Pfam" id="PF05685">
    <property type="entry name" value="Uma2"/>
    <property type="match status" value="1"/>
</dbReference>
<dbReference type="EMBL" id="RKHY01000001">
    <property type="protein sequence ID" value="ROS39445.1"/>
    <property type="molecule type" value="Genomic_DNA"/>
</dbReference>
<name>A0A3N2GU12_9PSEU</name>
<evidence type="ECO:0000259" key="1">
    <source>
        <dbReference type="Pfam" id="PF05685"/>
    </source>
</evidence>
<dbReference type="InterPro" id="IPR012296">
    <property type="entry name" value="Nuclease_put_TT1808"/>
</dbReference>
<accession>A0A3N2GU12</accession>
<dbReference type="InterPro" id="IPR008538">
    <property type="entry name" value="Uma2"/>
</dbReference>
<comment type="caution">
    <text evidence="2">The sequence shown here is derived from an EMBL/GenBank/DDBJ whole genome shotgun (WGS) entry which is preliminary data.</text>
</comment>
<gene>
    <name evidence="2" type="ORF">EDD35_1750</name>
</gene>
<dbReference type="Gene3D" id="3.90.1570.10">
    <property type="entry name" value="tt1808, chain A"/>
    <property type="match status" value="1"/>
</dbReference>
<evidence type="ECO:0000313" key="2">
    <source>
        <dbReference type="EMBL" id="ROS39445.1"/>
    </source>
</evidence>
<keyword evidence="3" id="KW-1185">Reference proteome</keyword>
<organism evidence="2 3">
    <name type="scientific">Amycolatopsis thermoflava</name>
    <dbReference type="NCBI Taxonomy" id="84480"/>
    <lineage>
        <taxon>Bacteria</taxon>
        <taxon>Bacillati</taxon>
        <taxon>Actinomycetota</taxon>
        <taxon>Actinomycetes</taxon>
        <taxon>Pseudonocardiales</taxon>
        <taxon>Pseudonocardiaceae</taxon>
        <taxon>Amycolatopsis</taxon>
        <taxon>Amycolatopsis methanolica group</taxon>
    </lineage>
</organism>
<dbReference type="GeneID" id="301843178"/>
<protein>
    <submittedName>
        <fullName evidence="2">Putative restriction endonuclease</fullName>
    </submittedName>
</protein>
<evidence type="ECO:0000313" key="3">
    <source>
        <dbReference type="Proteomes" id="UP000274843"/>
    </source>
</evidence>
<keyword evidence="2" id="KW-0540">Nuclease</keyword>
<dbReference type="AlphaFoldDB" id="A0A3N2GU12"/>
<keyword evidence="2" id="KW-0378">Hydrolase</keyword>
<dbReference type="GO" id="GO:0004519">
    <property type="term" value="F:endonuclease activity"/>
    <property type="evidence" value="ECO:0007669"/>
    <property type="project" value="UniProtKB-KW"/>
</dbReference>
<feature type="domain" description="Putative restriction endonuclease" evidence="1">
    <location>
        <begin position="24"/>
        <end position="100"/>
    </location>
</feature>
<dbReference type="Proteomes" id="UP000274843">
    <property type="component" value="Unassembled WGS sequence"/>
</dbReference>
<proteinExistence type="predicted"/>
<dbReference type="RefSeq" id="WP_123683459.1">
    <property type="nucleotide sequence ID" value="NZ_RKHY01000001.1"/>
</dbReference>
<reference evidence="2 3" key="1">
    <citation type="submission" date="2018-11" db="EMBL/GenBank/DDBJ databases">
        <title>Sequencing the genomes of 1000 actinobacteria strains.</title>
        <authorList>
            <person name="Klenk H.-P."/>
        </authorList>
    </citation>
    <scope>NUCLEOTIDE SEQUENCE [LARGE SCALE GENOMIC DNA]</scope>
    <source>
        <strain evidence="2 3">DSM 44348</strain>
    </source>
</reference>
<sequence>MSTAFARPETAWNRALDIWRELRVPEGWRPELAAEGIRMTPPPTGQHNLIASSVHDALASAELDGCGIFQRLDVGIRATGSIYVPDLCVVPRDAVPDNSDPVTAEHTVLVEPFAVRSETTEF</sequence>
<keyword evidence="2" id="KW-0255">Endonuclease</keyword>